<protein>
    <submittedName>
        <fullName evidence="1">Uncharacterized protein</fullName>
    </submittedName>
</protein>
<reference evidence="1 2" key="1">
    <citation type="submission" date="2024-04" db="EMBL/GenBank/DDBJ databases">
        <title>Screening of coral probiotics and analysis of their probiotic properties.</title>
        <authorList>
            <person name="Wang S."/>
        </authorList>
    </citation>
    <scope>NUCLEOTIDE SEQUENCE [LARGE SCALE GENOMIC DNA]</scope>
    <source>
        <strain evidence="1 2">GXU-Z9</strain>
    </source>
</reference>
<evidence type="ECO:0000313" key="1">
    <source>
        <dbReference type="EMBL" id="WZP07188.1"/>
    </source>
</evidence>
<proteinExistence type="predicted"/>
<keyword evidence="2" id="KW-1185">Reference proteome</keyword>
<dbReference type="RefSeq" id="WP_342025737.1">
    <property type="nucleotide sequence ID" value="NZ_CP151651.1"/>
</dbReference>
<organism evidence="1 2">
    <name type="scientific">Cytobacillus pseudoceanisediminis</name>
    <dbReference type="NCBI Taxonomy" id="3051614"/>
    <lineage>
        <taxon>Bacteria</taxon>
        <taxon>Bacillati</taxon>
        <taxon>Bacillota</taxon>
        <taxon>Bacilli</taxon>
        <taxon>Bacillales</taxon>
        <taxon>Bacillaceae</taxon>
        <taxon>Cytobacillus</taxon>
    </lineage>
</organism>
<evidence type="ECO:0000313" key="2">
    <source>
        <dbReference type="Proteomes" id="UP001472074"/>
    </source>
</evidence>
<sequence length="75" mass="8402">MGNEQSKPFLSIEIDKISNAPIVIANGQRIEKIVHLGVDWSTNHNNQTLKSVTISYYESPGILKTVTYENEIIIS</sequence>
<dbReference type="Proteomes" id="UP001472074">
    <property type="component" value="Chromosome"/>
</dbReference>
<accession>A0ABZ2ZJ11</accession>
<name>A0ABZ2ZJ11_9BACI</name>
<gene>
    <name evidence="1" type="ORF">AADC60_24560</name>
</gene>
<dbReference type="EMBL" id="CP151651">
    <property type="protein sequence ID" value="WZP07188.1"/>
    <property type="molecule type" value="Genomic_DNA"/>
</dbReference>